<dbReference type="GO" id="GO:0008168">
    <property type="term" value="F:methyltransferase activity"/>
    <property type="evidence" value="ECO:0007669"/>
    <property type="project" value="InterPro"/>
</dbReference>
<keyword evidence="8" id="KW-0175">Coiled coil</keyword>
<accession>A0A9P1MS16</accession>
<keyword evidence="4" id="KW-0408">Iron</keyword>
<evidence type="ECO:0000256" key="5">
    <source>
        <dbReference type="ARBA" id="ARBA00023014"/>
    </source>
</evidence>
<feature type="coiled-coil region" evidence="8">
    <location>
        <begin position="64"/>
        <end position="91"/>
    </location>
</feature>
<dbReference type="GO" id="GO:0051536">
    <property type="term" value="F:iron-sulfur cluster binding"/>
    <property type="evidence" value="ECO:0007669"/>
    <property type="project" value="UniProtKB-KW"/>
</dbReference>
<sequence>MFSRVFIRPSSSHAAYQSIKSNDVTQITAVDVISQKRITLEIEERKSDTKKRFRREFNLPPKALDGLRSAILNCSRSAKQLQNEADQLTQQLEQRKFPQSPLALKKVRDEIKQKIKMSKKAGDEEILDDDSSQAQAQRHNMRNEVDKVLKKFSFNWKPLDIQSKEAAASYWLSRFAPNYAEISRCLEELNRDSDFVPQSVLDFGCGSASAYWAVTSKWPDAKIHDFTMVDSSDSMTRFAIDTIMNHNNPEDVSFTQKNILFRRSLTTSKSTNYDLVIAHRVLCEIGSSESRLEIIEQLWKKTNKYLILVESSQSAAFAAILEAREFLLKAGNCVDFERLLGELQEKNELSQDVIEIVRNSSMSDYEKYELLAEKLCPNIVETIPTLLPKATVFAPCPHDLKCPLGIMTPCTFMTRFQTIRADGKRSEREKDGTEQSKFTFIIFEKSPRRLDQTSPDRILKNRKLGGHATCDVCTKFNGLQRLTLSKKHGKLYSALKSMKDGDILPLDARKSDVSL</sequence>
<dbReference type="GO" id="GO:0046872">
    <property type="term" value="F:metal ion binding"/>
    <property type="evidence" value="ECO:0007669"/>
    <property type="project" value="UniProtKB-KW"/>
</dbReference>
<comment type="caution">
    <text evidence="9">The sequence shown here is derived from an EMBL/GenBank/DDBJ whole genome shotgun (WGS) entry which is preliminary data.</text>
</comment>
<dbReference type="GO" id="GO:0005763">
    <property type="term" value="C:mitochondrial small ribosomal subunit"/>
    <property type="evidence" value="ECO:0007669"/>
    <property type="project" value="TreeGrafter"/>
</dbReference>
<dbReference type="GO" id="GO:0006412">
    <property type="term" value="P:translation"/>
    <property type="evidence" value="ECO:0007669"/>
    <property type="project" value="InterPro"/>
</dbReference>
<dbReference type="SUPFAM" id="SSF53335">
    <property type="entry name" value="S-adenosyl-L-methionine-dependent methyltransferases"/>
    <property type="match status" value="1"/>
</dbReference>
<dbReference type="Pfam" id="PF09243">
    <property type="entry name" value="Rsm22"/>
    <property type="match status" value="2"/>
</dbReference>
<evidence type="ECO:0000256" key="1">
    <source>
        <dbReference type="ARBA" id="ARBA00004173"/>
    </source>
</evidence>
<keyword evidence="5" id="KW-0411">Iron-sulfur</keyword>
<reference evidence="9" key="1">
    <citation type="submission" date="2022-11" db="EMBL/GenBank/DDBJ databases">
        <authorList>
            <person name="Kikuchi T."/>
        </authorList>
    </citation>
    <scope>NUCLEOTIDE SEQUENCE</scope>
    <source>
        <strain evidence="9">PS1010</strain>
    </source>
</reference>
<protein>
    <recommendedName>
        <fullName evidence="11">Methyltransferase domain-containing protein</fullName>
    </recommendedName>
</protein>
<evidence type="ECO:0000256" key="4">
    <source>
        <dbReference type="ARBA" id="ARBA00023004"/>
    </source>
</evidence>
<dbReference type="OrthoDB" id="421327at2759"/>
<dbReference type="PANTHER" id="PTHR13184:SF5">
    <property type="entry name" value="METHYLTRANSFERASE-LIKE PROTEIN 17, MITOCHONDRIAL"/>
    <property type="match status" value="1"/>
</dbReference>
<organism evidence="9 10">
    <name type="scientific">Caenorhabditis angaria</name>
    <dbReference type="NCBI Taxonomy" id="860376"/>
    <lineage>
        <taxon>Eukaryota</taxon>
        <taxon>Metazoa</taxon>
        <taxon>Ecdysozoa</taxon>
        <taxon>Nematoda</taxon>
        <taxon>Chromadorea</taxon>
        <taxon>Rhabditida</taxon>
        <taxon>Rhabditina</taxon>
        <taxon>Rhabditomorpha</taxon>
        <taxon>Rhabditoidea</taxon>
        <taxon>Rhabditidae</taxon>
        <taxon>Peloderinae</taxon>
        <taxon>Caenorhabditis</taxon>
    </lineage>
</organism>
<evidence type="ECO:0000256" key="8">
    <source>
        <dbReference type="SAM" id="Coils"/>
    </source>
</evidence>
<dbReference type="PANTHER" id="PTHR13184">
    <property type="entry name" value="37S RIBOSOMAL PROTEIN S22"/>
    <property type="match status" value="1"/>
</dbReference>
<evidence type="ECO:0000313" key="9">
    <source>
        <dbReference type="EMBL" id="CAI5437646.1"/>
    </source>
</evidence>
<dbReference type="EMBL" id="CANHGI010000001">
    <property type="protein sequence ID" value="CAI5437646.1"/>
    <property type="molecule type" value="Genomic_DNA"/>
</dbReference>
<dbReference type="GO" id="GO:0003735">
    <property type="term" value="F:structural constituent of ribosome"/>
    <property type="evidence" value="ECO:0007669"/>
    <property type="project" value="TreeGrafter"/>
</dbReference>
<gene>
    <name evidence="9" type="ORF">CAMP_LOCUS283</name>
</gene>
<dbReference type="InterPro" id="IPR029063">
    <property type="entry name" value="SAM-dependent_MTases_sf"/>
</dbReference>
<dbReference type="InterPro" id="IPR015324">
    <property type="entry name" value="Ribosomal_Rsm22-like"/>
</dbReference>
<dbReference type="Proteomes" id="UP001152747">
    <property type="component" value="Unassembled WGS sequence"/>
</dbReference>
<keyword evidence="6" id="KW-0496">Mitochondrion</keyword>
<keyword evidence="2" id="KW-0479">Metal-binding</keyword>
<evidence type="ECO:0000256" key="2">
    <source>
        <dbReference type="ARBA" id="ARBA00022723"/>
    </source>
</evidence>
<keyword evidence="10" id="KW-1185">Reference proteome</keyword>
<evidence type="ECO:0000256" key="7">
    <source>
        <dbReference type="ARBA" id="ARBA00045681"/>
    </source>
</evidence>
<evidence type="ECO:0000313" key="10">
    <source>
        <dbReference type="Proteomes" id="UP001152747"/>
    </source>
</evidence>
<dbReference type="Gene3D" id="3.40.50.150">
    <property type="entry name" value="Vaccinia Virus protein VP39"/>
    <property type="match status" value="1"/>
</dbReference>
<proteinExistence type="predicted"/>
<dbReference type="InterPro" id="IPR052571">
    <property type="entry name" value="Mt_RNA_Methyltransferase"/>
</dbReference>
<evidence type="ECO:0008006" key="11">
    <source>
        <dbReference type="Google" id="ProtNLM"/>
    </source>
</evidence>
<keyword evidence="3" id="KW-0809">Transit peptide</keyword>
<evidence type="ECO:0000256" key="3">
    <source>
        <dbReference type="ARBA" id="ARBA00022946"/>
    </source>
</evidence>
<name>A0A9P1MS16_9PELO</name>
<comment type="function">
    <text evidence="7">Mitochondrial ribosome (mitoribosome) assembly factor. Binds at the interface of the head and body domains of the mitochondrial small ribosomal subunit (mt-SSU), occluding the mRNA channel and preventing compaction of the head domain towards the body. Probable inactive methyltransferase: retains the characteristic folding and ability to bind S-adenosyl-L-methionine, but it probably lost its methyltransferase activity.</text>
</comment>
<comment type="subcellular location">
    <subcellularLocation>
        <location evidence="1">Mitochondrion</location>
    </subcellularLocation>
</comment>
<dbReference type="AlphaFoldDB" id="A0A9P1MS16"/>
<evidence type="ECO:0000256" key="6">
    <source>
        <dbReference type="ARBA" id="ARBA00023128"/>
    </source>
</evidence>